<dbReference type="Proteomes" id="UP000198462">
    <property type="component" value="Unassembled WGS sequence"/>
</dbReference>
<dbReference type="RefSeq" id="WP_088712962.1">
    <property type="nucleotide sequence ID" value="NZ_NFZT01000001.1"/>
</dbReference>
<reference evidence="2" key="1">
    <citation type="submission" date="2017-05" db="EMBL/GenBank/DDBJ databases">
        <authorList>
            <person name="Lin X."/>
        </authorList>
    </citation>
    <scope>NUCLEOTIDE SEQUENCE [LARGE SCALE GENOMIC DNA]</scope>
    <source>
        <strain evidence="2">JLT2012</strain>
    </source>
</reference>
<accession>A0A219B7A3</accession>
<evidence type="ECO:0000313" key="2">
    <source>
        <dbReference type="Proteomes" id="UP000198462"/>
    </source>
</evidence>
<dbReference type="AlphaFoldDB" id="A0A219B7A3"/>
<organism evidence="1 2">
    <name type="scientific">Pacificimonas flava</name>
    <dbReference type="NCBI Taxonomy" id="1234595"/>
    <lineage>
        <taxon>Bacteria</taxon>
        <taxon>Pseudomonadati</taxon>
        <taxon>Pseudomonadota</taxon>
        <taxon>Alphaproteobacteria</taxon>
        <taxon>Sphingomonadales</taxon>
        <taxon>Sphingosinicellaceae</taxon>
        <taxon>Pacificimonas</taxon>
    </lineage>
</organism>
<name>A0A219B7A3_9SPHN</name>
<evidence type="ECO:0008006" key="3">
    <source>
        <dbReference type="Google" id="ProtNLM"/>
    </source>
</evidence>
<protein>
    <recommendedName>
        <fullName evidence="3">Uracil-DNA glycosylase-like domain-containing protein</fullName>
    </recommendedName>
</protein>
<sequence>MEDVEHSPFVGREYRPGGIAIAGHSHYLDPPEQDRSELTIEVLERITSGREDYFFFRAIMRAFDSSDPKLFWADKVFFNILPSSIGTSAQMSGHGTPAQWDRLGPRMFEILDRHQPSRLFVFSVKAWRAMPNGAQFEASPTPERTWYAQKGGETLAIGIRHPRGARTEHLRDNVKVALNYSVAR</sequence>
<proteinExistence type="predicted"/>
<keyword evidence="2" id="KW-1185">Reference proteome</keyword>
<evidence type="ECO:0000313" key="1">
    <source>
        <dbReference type="EMBL" id="OWV34260.1"/>
    </source>
</evidence>
<dbReference type="OrthoDB" id="7593843at2"/>
<comment type="caution">
    <text evidence="1">The sequence shown here is derived from an EMBL/GenBank/DDBJ whole genome shotgun (WGS) entry which is preliminary data.</text>
</comment>
<dbReference type="EMBL" id="NFZT01000001">
    <property type="protein sequence ID" value="OWV34260.1"/>
    <property type="molecule type" value="Genomic_DNA"/>
</dbReference>
<gene>
    <name evidence="1" type="ORF">B5C34_12860</name>
</gene>